<feature type="domain" description="ATP-cone" evidence="8">
    <location>
        <begin position="49"/>
        <end position="139"/>
    </location>
</feature>
<dbReference type="PANTHER" id="PTHR30455:SF2">
    <property type="entry name" value="TRANSCRIPTIONAL REPRESSOR NRDR"/>
    <property type="match status" value="1"/>
</dbReference>
<dbReference type="Pfam" id="PF03477">
    <property type="entry name" value="ATP-cone"/>
    <property type="match status" value="1"/>
</dbReference>
<sequence length="155" mass="18375">MKCPFCQDVDDKVVDSRLTKDGTIIRRRRECLKCQRRYTTYEKVEVMLPRVKKKGGFWEPFDREKILSGLLKACEKRPLPPTTLENLIDEIERQLHDKLVKETTSQEIGEIIMEKLQDLDQVAYIRFASVYRQFTDVQQFKSVIDKLFQEQSISQ</sequence>
<comment type="cofactor">
    <cofactor evidence="7">
        <name>Zn(2+)</name>
        <dbReference type="ChEBI" id="CHEBI:29105"/>
    </cofactor>
    <text evidence="7">Binds 1 zinc ion.</text>
</comment>
<keyword evidence="6 7" id="KW-0804">Transcription</keyword>
<proteinExistence type="inferred from homology"/>
<keyword evidence="7" id="KW-0863">Zinc-finger</keyword>
<feature type="zinc finger region" evidence="7">
    <location>
        <begin position="3"/>
        <end position="34"/>
    </location>
</feature>
<dbReference type="InterPro" id="IPR055173">
    <property type="entry name" value="NrdR-like_N"/>
</dbReference>
<evidence type="ECO:0000313" key="10">
    <source>
        <dbReference type="Proteomes" id="UP001594351"/>
    </source>
</evidence>
<dbReference type="NCBIfam" id="TIGR00244">
    <property type="entry name" value="transcriptional regulator NrdR"/>
    <property type="match status" value="1"/>
</dbReference>
<evidence type="ECO:0000256" key="4">
    <source>
        <dbReference type="ARBA" id="ARBA00023015"/>
    </source>
</evidence>
<keyword evidence="5 7" id="KW-0238">DNA-binding</keyword>
<evidence type="ECO:0000256" key="7">
    <source>
        <dbReference type="HAMAP-Rule" id="MF_00440"/>
    </source>
</evidence>
<evidence type="ECO:0000313" key="9">
    <source>
        <dbReference type="EMBL" id="MFC1849191.1"/>
    </source>
</evidence>
<gene>
    <name evidence="7 9" type="primary">nrdR</name>
    <name evidence="9" type="ORF">ACFL27_03180</name>
</gene>
<comment type="caution">
    <text evidence="9">The sequence shown here is derived from an EMBL/GenBank/DDBJ whole genome shotgun (WGS) entry which is preliminary data.</text>
</comment>
<dbReference type="Proteomes" id="UP001594351">
    <property type="component" value="Unassembled WGS sequence"/>
</dbReference>
<reference evidence="9 10" key="1">
    <citation type="submission" date="2024-09" db="EMBL/GenBank/DDBJ databases">
        <title>Laminarin stimulates single cell rates of sulfate reduction while oxygen inhibits transcriptomic activity in coastal marine sediment.</title>
        <authorList>
            <person name="Lindsay M."/>
            <person name="Orcutt B."/>
            <person name="Emerson D."/>
            <person name="Stepanauskas R."/>
            <person name="D'Angelo T."/>
        </authorList>
    </citation>
    <scope>NUCLEOTIDE SEQUENCE [LARGE SCALE GENOMIC DNA]</scope>
    <source>
        <strain evidence="9">SAG AM-311-K15</strain>
    </source>
</reference>
<comment type="function">
    <text evidence="7">Negatively regulates transcription of bacterial ribonucleotide reductase nrd genes and operons by binding to NrdR-boxes.</text>
</comment>
<evidence type="ECO:0000256" key="3">
    <source>
        <dbReference type="ARBA" id="ARBA00022840"/>
    </source>
</evidence>
<protein>
    <recommendedName>
        <fullName evidence="7">Transcriptional repressor NrdR</fullName>
    </recommendedName>
</protein>
<keyword evidence="1 7" id="KW-0678">Repressor</keyword>
<keyword evidence="2 7" id="KW-0547">Nucleotide-binding</keyword>
<keyword evidence="7" id="KW-0862">Zinc</keyword>
<dbReference type="Pfam" id="PF22811">
    <property type="entry name" value="Zn_ribbon_NrdR"/>
    <property type="match status" value="1"/>
</dbReference>
<dbReference type="InterPro" id="IPR005144">
    <property type="entry name" value="ATP-cone_dom"/>
</dbReference>
<name>A0ABV6YSN2_UNCC1</name>
<accession>A0ABV6YSN2</accession>
<evidence type="ECO:0000256" key="5">
    <source>
        <dbReference type="ARBA" id="ARBA00023125"/>
    </source>
</evidence>
<dbReference type="PROSITE" id="PS51161">
    <property type="entry name" value="ATP_CONE"/>
    <property type="match status" value="1"/>
</dbReference>
<keyword evidence="4 7" id="KW-0805">Transcription regulation</keyword>
<evidence type="ECO:0000256" key="6">
    <source>
        <dbReference type="ARBA" id="ARBA00023163"/>
    </source>
</evidence>
<evidence type="ECO:0000259" key="8">
    <source>
        <dbReference type="PROSITE" id="PS51161"/>
    </source>
</evidence>
<dbReference type="EMBL" id="JBHPBY010000025">
    <property type="protein sequence ID" value="MFC1849191.1"/>
    <property type="molecule type" value="Genomic_DNA"/>
</dbReference>
<keyword evidence="7" id="KW-0479">Metal-binding</keyword>
<dbReference type="PANTHER" id="PTHR30455">
    <property type="entry name" value="TRANSCRIPTIONAL REPRESSOR NRDR"/>
    <property type="match status" value="1"/>
</dbReference>
<dbReference type="InterPro" id="IPR003796">
    <property type="entry name" value="RNR_NrdR-like"/>
</dbReference>
<organism evidence="9 10">
    <name type="scientific">candidate division CSSED10-310 bacterium</name>
    <dbReference type="NCBI Taxonomy" id="2855610"/>
    <lineage>
        <taxon>Bacteria</taxon>
        <taxon>Bacteria division CSSED10-310</taxon>
    </lineage>
</organism>
<comment type="similarity">
    <text evidence="7">Belongs to the NrdR family.</text>
</comment>
<evidence type="ECO:0000256" key="1">
    <source>
        <dbReference type="ARBA" id="ARBA00022491"/>
    </source>
</evidence>
<evidence type="ECO:0000256" key="2">
    <source>
        <dbReference type="ARBA" id="ARBA00022741"/>
    </source>
</evidence>
<keyword evidence="3 7" id="KW-0067">ATP-binding</keyword>
<dbReference type="HAMAP" id="MF_00440">
    <property type="entry name" value="NrdR"/>
    <property type="match status" value="1"/>
</dbReference>
<keyword evidence="10" id="KW-1185">Reference proteome</keyword>